<gene>
    <name evidence="1" type="ORF">NDI37_24335</name>
</gene>
<sequence length="163" mass="18525">MSSDRLRQVERNLTRLRQQLAGKEDTLTTIAPEERVRIKQQIADLKVEMQPFEEEYWQILADESATTAISEPAPEVVVAEIVEQAEQLQISQQYSDEVLEWLQKIYAEVSKPGTSAAAKLKGALSLLPPFVSLSYEAELDTENFLRTHFPTFTKWSKALAKKS</sequence>
<evidence type="ECO:0000313" key="2">
    <source>
        <dbReference type="Proteomes" id="UP001442494"/>
    </source>
</evidence>
<name>A0ABV0JVV0_9CYAN</name>
<organism evidence="1 2">
    <name type="scientific">Funiculus sociatus GB2-A5</name>
    <dbReference type="NCBI Taxonomy" id="2933946"/>
    <lineage>
        <taxon>Bacteria</taxon>
        <taxon>Bacillati</taxon>
        <taxon>Cyanobacteriota</taxon>
        <taxon>Cyanophyceae</taxon>
        <taxon>Coleofasciculales</taxon>
        <taxon>Coleofasciculaceae</taxon>
        <taxon>Funiculus</taxon>
    </lineage>
</organism>
<dbReference type="EMBL" id="JAMPKK010000077">
    <property type="protein sequence ID" value="MEP0867580.1"/>
    <property type="molecule type" value="Genomic_DNA"/>
</dbReference>
<comment type="caution">
    <text evidence="1">The sequence shown here is derived from an EMBL/GenBank/DDBJ whole genome shotgun (WGS) entry which is preliminary data.</text>
</comment>
<evidence type="ECO:0000313" key="1">
    <source>
        <dbReference type="EMBL" id="MEP0867580.1"/>
    </source>
</evidence>
<dbReference type="Proteomes" id="UP001442494">
    <property type="component" value="Unassembled WGS sequence"/>
</dbReference>
<protein>
    <submittedName>
        <fullName evidence="1">Uncharacterized protein</fullName>
    </submittedName>
</protein>
<accession>A0ABV0JVV0</accession>
<keyword evidence="2" id="KW-1185">Reference proteome</keyword>
<reference evidence="1 2" key="1">
    <citation type="submission" date="2022-04" db="EMBL/GenBank/DDBJ databases">
        <title>Positive selection, recombination, and allopatry shape intraspecific diversity of widespread and dominant cyanobacteria.</title>
        <authorList>
            <person name="Wei J."/>
            <person name="Shu W."/>
            <person name="Hu C."/>
        </authorList>
    </citation>
    <scope>NUCLEOTIDE SEQUENCE [LARGE SCALE GENOMIC DNA]</scope>
    <source>
        <strain evidence="1 2">GB2-A5</strain>
    </source>
</reference>
<dbReference type="RefSeq" id="WP_190421170.1">
    <property type="nucleotide sequence ID" value="NZ_JAMPKK010000077.1"/>
</dbReference>
<proteinExistence type="predicted"/>